<dbReference type="Gene3D" id="3.40.50.300">
    <property type="entry name" value="P-loop containing nucleotide triphosphate hydrolases"/>
    <property type="match status" value="1"/>
</dbReference>
<dbReference type="Proteomes" id="UP000562027">
    <property type="component" value="Unassembled WGS sequence"/>
</dbReference>
<dbReference type="SUPFAM" id="SSF52540">
    <property type="entry name" value="P-loop containing nucleoside triphosphate hydrolases"/>
    <property type="match status" value="1"/>
</dbReference>
<protein>
    <submittedName>
        <fullName evidence="5">DNA-binding SARP family transcriptional activator</fullName>
    </submittedName>
</protein>
<dbReference type="GO" id="GO:0003677">
    <property type="term" value="F:DNA binding"/>
    <property type="evidence" value="ECO:0007669"/>
    <property type="project" value="UniProtKB-KW"/>
</dbReference>
<dbReference type="SMART" id="SM01043">
    <property type="entry name" value="BTAD"/>
    <property type="match status" value="1"/>
</dbReference>
<keyword evidence="5" id="KW-0238">DNA-binding</keyword>
<feature type="domain" description="Bacterial transcriptional activator" evidence="4">
    <location>
        <begin position="115"/>
        <end position="261"/>
    </location>
</feature>
<dbReference type="GO" id="GO:0006355">
    <property type="term" value="P:regulation of DNA-templated transcription"/>
    <property type="evidence" value="ECO:0007669"/>
    <property type="project" value="InterPro"/>
</dbReference>
<dbReference type="RefSeq" id="WP_184304306.1">
    <property type="nucleotide sequence ID" value="NZ_JACHLP010000012.1"/>
</dbReference>
<dbReference type="PANTHER" id="PTHR16305">
    <property type="entry name" value="TESTICULAR SOLUBLE ADENYLYL CYCLASE"/>
    <property type="match status" value="1"/>
</dbReference>
<name>A0A840LH30_9BURK</name>
<dbReference type="PANTHER" id="PTHR16305:SF28">
    <property type="entry name" value="GUANYLATE CYCLASE DOMAIN-CONTAINING PROTEIN"/>
    <property type="match status" value="1"/>
</dbReference>
<dbReference type="Pfam" id="PF13191">
    <property type="entry name" value="AAA_16"/>
    <property type="match status" value="1"/>
</dbReference>
<dbReference type="GO" id="GO:0004016">
    <property type="term" value="F:adenylate cyclase activity"/>
    <property type="evidence" value="ECO:0007669"/>
    <property type="project" value="TreeGrafter"/>
</dbReference>
<dbReference type="InterPro" id="IPR036388">
    <property type="entry name" value="WH-like_DNA-bd_sf"/>
</dbReference>
<dbReference type="InterPro" id="IPR029787">
    <property type="entry name" value="Nucleotide_cyclase"/>
</dbReference>
<dbReference type="SUPFAM" id="SSF46894">
    <property type="entry name" value="C-terminal effector domain of the bipartite response regulators"/>
    <property type="match status" value="1"/>
</dbReference>
<evidence type="ECO:0000256" key="3">
    <source>
        <dbReference type="SAM" id="MobiDB-lite"/>
    </source>
</evidence>
<dbReference type="Gene3D" id="1.10.10.10">
    <property type="entry name" value="Winged helix-like DNA-binding domain superfamily/Winged helix DNA-binding domain"/>
    <property type="match status" value="1"/>
</dbReference>
<dbReference type="InterPro" id="IPR027417">
    <property type="entry name" value="P-loop_NTPase"/>
</dbReference>
<evidence type="ECO:0000313" key="5">
    <source>
        <dbReference type="EMBL" id="MBB4845922.1"/>
    </source>
</evidence>
<dbReference type="SUPFAM" id="SSF48452">
    <property type="entry name" value="TPR-like"/>
    <property type="match status" value="1"/>
</dbReference>
<dbReference type="Gene3D" id="3.30.70.1230">
    <property type="entry name" value="Nucleotide cyclase"/>
    <property type="match status" value="1"/>
</dbReference>
<dbReference type="AlphaFoldDB" id="A0A840LH30"/>
<feature type="region of interest" description="Disordered" evidence="3">
    <location>
        <begin position="248"/>
        <end position="276"/>
    </location>
</feature>
<evidence type="ECO:0000256" key="1">
    <source>
        <dbReference type="ARBA" id="ARBA00022741"/>
    </source>
</evidence>
<dbReference type="SUPFAM" id="SSF55073">
    <property type="entry name" value="Nucleotide cyclase"/>
    <property type="match status" value="1"/>
</dbReference>
<dbReference type="InterPro" id="IPR011990">
    <property type="entry name" value="TPR-like_helical_dom_sf"/>
</dbReference>
<keyword evidence="2" id="KW-0067">ATP-binding</keyword>
<feature type="compositionally biased region" description="Low complexity" evidence="3">
    <location>
        <begin position="254"/>
        <end position="267"/>
    </location>
</feature>
<dbReference type="InterPro" id="IPR016032">
    <property type="entry name" value="Sig_transdc_resp-reg_C-effctor"/>
</dbReference>
<dbReference type="Pfam" id="PF03704">
    <property type="entry name" value="BTAD"/>
    <property type="match status" value="1"/>
</dbReference>
<gene>
    <name evidence="5" type="ORF">HNP55_004476</name>
</gene>
<dbReference type="GO" id="GO:0005524">
    <property type="term" value="F:ATP binding"/>
    <property type="evidence" value="ECO:0007669"/>
    <property type="project" value="UniProtKB-KW"/>
</dbReference>
<evidence type="ECO:0000256" key="2">
    <source>
        <dbReference type="ARBA" id="ARBA00022840"/>
    </source>
</evidence>
<keyword evidence="6" id="KW-1185">Reference proteome</keyword>
<reference evidence="5 6" key="1">
    <citation type="submission" date="2020-08" db="EMBL/GenBank/DDBJ databases">
        <title>Functional genomics of gut bacteria from endangered species of beetles.</title>
        <authorList>
            <person name="Carlos-Shanley C."/>
        </authorList>
    </citation>
    <scope>NUCLEOTIDE SEQUENCE [LARGE SCALE GENOMIC DNA]</scope>
    <source>
        <strain evidence="5 6">S00239</strain>
    </source>
</reference>
<dbReference type="GO" id="GO:0005737">
    <property type="term" value="C:cytoplasm"/>
    <property type="evidence" value="ECO:0007669"/>
    <property type="project" value="TreeGrafter"/>
</dbReference>
<sequence>MPAQSPTAAAPDTPHARPRLRLLGGFELCNAQGEPQALPYDKARALLAMLALQTGPLQREGLAETLWPDSALPQARANLRRALFDLRRCLDGLGLQPSLPADKKQVQLLHEGLSLDCQDFAQAQLDATSPQREARRQALQQCQSLYRGPLLAGLALSEAPGFEQWLAPRREALQRQALRSLQALAQLQEEDGDSAAALASAHQCLALDPWCEAALRRCMHLAGPAQTGEALALFERFRARLHGELKAQPQEETQALARQLRQAQAGPAEPPLPARPERRRVVALACEWGLIEALQAQAEESLASEQIARQMQRQLSQARELLLAQGAHVQRAEGGELLAFFGHPQALEQAPRLALSAAWQLLRLPREPCLDLRLGLHAGWVHAAPEQASPDGVGAISRQARRLALLADAGRAQVSAELCQQSERHHRFEPAAPDGSAALLSSGPGGRAELLRQLLPMVGREAELAALLQQWAEAEGQARAVWLQGEPGLGKTRLLQALRQAAHAAAPALQGPRVLQLQCRPETLHSPLQPIVALLRRSLPADCSEAQAEQGLQALLQQAGLDSPHHRALLSQLLQPQSTQSPPLIEPLHKRQLLGLLSTLFERMAQGQRQLLILEDLHWADPSTLELLALHLARASAQALPGLLLLSSRLAPPAELRPQLSLQLQLHSLPAAQMAQLIAQLAHAPSGAEPRREILQRADGVPLFAEELARSWHLAQGRAGGEQIPATLWDLLAARLDQLPPLAKHLAQGAALLGSGWEPELLQALLGLSAAQLDQGLSQLQHAGLLQLSVSGVWQFRHALLREAALETLAPAERRALHRRAADALMDRYAARAAEAPEALARHLHAAQDPAAAHYWLQAAERAAAQSAQVEARHLFEQGLVALQWPAAANANANADPALAERLRAPLLLGLGHCLLTLQGYGSAAARSCYAQALDACLQAPERGRGLRFQAMWGLWLGSRSGPGEASALDLAAELGRVAAQDHDAAAAVQASYALGNNLFFAGQLAAASQALREAAEAGQRLAPTLLTGRYGEHGGITARTLLSWPLALTGQAEAAQAQAREGLAQARALGHVQTLGFSLAIVAVLQRHLRELGAAETYARELAELSERHGMALWRVVADLVLGWTQCQRGEPAGLGLIEAACAASAVAMPSTEATFLSFLIEAQLQLGLAEPALQNIVRALAMAQQRQEFYLLPELWRMRALGLQLSRVEDAAVRASLAQALAHAEAFGAELLRQRCLSQQAAFEDSMRIQR</sequence>
<evidence type="ECO:0000313" key="6">
    <source>
        <dbReference type="Proteomes" id="UP000562027"/>
    </source>
</evidence>
<accession>A0A840LH30</accession>
<comment type="caution">
    <text evidence="5">The sequence shown here is derived from an EMBL/GenBank/DDBJ whole genome shotgun (WGS) entry which is preliminary data.</text>
</comment>
<organism evidence="5 6">
    <name type="scientific">Roseateles oligotrophus</name>
    <dbReference type="NCBI Taxonomy" id="1769250"/>
    <lineage>
        <taxon>Bacteria</taxon>
        <taxon>Pseudomonadati</taxon>
        <taxon>Pseudomonadota</taxon>
        <taxon>Betaproteobacteria</taxon>
        <taxon>Burkholderiales</taxon>
        <taxon>Sphaerotilaceae</taxon>
        <taxon>Roseateles</taxon>
    </lineage>
</organism>
<dbReference type="EMBL" id="JACHLP010000012">
    <property type="protein sequence ID" value="MBB4845922.1"/>
    <property type="molecule type" value="Genomic_DNA"/>
</dbReference>
<proteinExistence type="predicted"/>
<keyword evidence="1" id="KW-0547">Nucleotide-binding</keyword>
<evidence type="ECO:0000259" key="4">
    <source>
        <dbReference type="SMART" id="SM01043"/>
    </source>
</evidence>
<dbReference type="InterPro" id="IPR041664">
    <property type="entry name" value="AAA_16"/>
</dbReference>
<dbReference type="InterPro" id="IPR005158">
    <property type="entry name" value="BTAD"/>
</dbReference>